<protein>
    <submittedName>
        <fullName evidence="2">Uncharacterized protein</fullName>
    </submittedName>
</protein>
<evidence type="ECO:0000256" key="1">
    <source>
        <dbReference type="SAM" id="MobiDB-lite"/>
    </source>
</evidence>
<organism evidence="2 3">
    <name type="scientific">Caenorhabditis japonica</name>
    <dbReference type="NCBI Taxonomy" id="281687"/>
    <lineage>
        <taxon>Eukaryota</taxon>
        <taxon>Metazoa</taxon>
        <taxon>Ecdysozoa</taxon>
        <taxon>Nematoda</taxon>
        <taxon>Chromadorea</taxon>
        <taxon>Rhabditida</taxon>
        <taxon>Rhabditina</taxon>
        <taxon>Rhabditomorpha</taxon>
        <taxon>Rhabditoidea</taxon>
        <taxon>Rhabditidae</taxon>
        <taxon>Peloderinae</taxon>
        <taxon>Caenorhabditis</taxon>
    </lineage>
</organism>
<accession>A0A8R1J0N0</accession>
<feature type="compositionally biased region" description="Basic and acidic residues" evidence="1">
    <location>
        <begin position="185"/>
        <end position="199"/>
    </location>
</feature>
<keyword evidence="3" id="KW-1185">Reference proteome</keyword>
<dbReference type="Proteomes" id="UP000005237">
    <property type="component" value="Unassembled WGS sequence"/>
</dbReference>
<dbReference type="AlphaFoldDB" id="A0A8R1J0N0"/>
<feature type="region of interest" description="Disordered" evidence="1">
    <location>
        <begin position="1"/>
        <end position="59"/>
    </location>
</feature>
<reference evidence="3" key="1">
    <citation type="submission" date="2010-08" db="EMBL/GenBank/DDBJ databases">
        <authorList>
            <consortium name="Caenorhabditis japonica Sequencing Consortium"/>
            <person name="Wilson R.K."/>
        </authorList>
    </citation>
    <scope>NUCLEOTIDE SEQUENCE [LARGE SCALE GENOMIC DNA]</scope>
    <source>
        <strain evidence="3">DF5081</strain>
    </source>
</reference>
<name>A0A8R1J0N0_CAEJA</name>
<proteinExistence type="predicted"/>
<feature type="compositionally biased region" description="Low complexity" evidence="1">
    <location>
        <begin position="31"/>
        <end position="43"/>
    </location>
</feature>
<sequence length="199" mass="21163">MTRGRRTSSRSVAEEQPSTSSAPPPPPAPTTTPAAAASEPTATGSVEKETKPEDVEMVDVAEEAGAVDARIAYICSIFLAENRDVRDKLATGSGPMVSEDDPQESRELPIVEQIQRVEQIVLSDTLESVLKDPKYAILADLTIPVEAPEAATSRAMDPIEVKIEESEATVPSASVLPSASGGETNVERAAKRNRKIPQD</sequence>
<evidence type="ECO:0000313" key="3">
    <source>
        <dbReference type="Proteomes" id="UP000005237"/>
    </source>
</evidence>
<evidence type="ECO:0000313" key="2">
    <source>
        <dbReference type="EnsemblMetazoa" id="CJA42211.1"/>
    </source>
</evidence>
<feature type="compositionally biased region" description="Polar residues" evidence="1">
    <location>
        <begin position="169"/>
        <end position="183"/>
    </location>
</feature>
<feature type="region of interest" description="Disordered" evidence="1">
    <location>
        <begin position="166"/>
        <end position="199"/>
    </location>
</feature>
<reference evidence="2" key="2">
    <citation type="submission" date="2022-06" db="UniProtKB">
        <authorList>
            <consortium name="EnsemblMetazoa"/>
        </authorList>
    </citation>
    <scope>IDENTIFICATION</scope>
    <source>
        <strain evidence="2">DF5081</strain>
    </source>
</reference>
<dbReference type="EnsemblMetazoa" id="CJA42211.1">
    <property type="protein sequence ID" value="CJA42211.1"/>
    <property type="gene ID" value="WBGene00218059"/>
</dbReference>